<organism evidence="3 4">
    <name type="scientific">Hypothenemus hampei</name>
    <name type="common">Coffee berry borer</name>
    <dbReference type="NCBI Taxonomy" id="57062"/>
    <lineage>
        <taxon>Eukaryota</taxon>
        <taxon>Metazoa</taxon>
        <taxon>Ecdysozoa</taxon>
        <taxon>Arthropoda</taxon>
        <taxon>Hexapoda</taxon>
        <taxon>Insecta</taxon>
        <taxon>Pterygota</taxon>
        <taxon>Neoptera</taxon>
        <taxon>Endopterygota</taxon>
        <taxon>Coleoptera</taxon>
        <taxon>Polyphaga</taxon>
        <taxon>Cucujiformia</taxon>
        <taxon>Curculionidae</taxon>
        <taxon>Scolytinae</taxon>
        <taxon>Hypothenemus</taxon>
    </lineage>
</organism>
<dbReference type="Pfam" id="PF16064">
    <property type="entry name" value="DUF4806"/>
    <property type="match status" value="1"/>
</dbReference>
<proteinExistence type="predicted"/>
<evidence type="ECO:0000259" key="2">
    <source>
        <dbReference type="Pfam" id="PF16064"/>
    </source>
</evidence>
<reference evidence="3 4" key="1">
    <citation type="submission" date="2024-05" db="EMBL/GenBank/DDBJ databases">
        <title>Genetic variation in Jamaican populations of the coffee berry borer (Hypothenemus hampei).</title>
        <authorList>
            <person name="Errbii M."/>
            <person name="Myrie A."/>
        </authorList>
    </citation>
    <scope>NUCLEOTIDE SEQUENCE [LARGE SCALE GENOMIC DNA]</scope>
    <source>
        <strain evidence="3">JA-Hopewell-2020-01-JO</strain>
        <tissue evidence="3">Whole body</tissue>
    </source>
</reference>
<feature type="domain" description="DUF4806" evidence="2">
    <location>
        <begin position="200"/>
        <end position="279"/>
    </location>
</feature>
<dbReference type="PANTHER" id="PTHR34153">
    <property type="entry name" value="SI:CH211-262H13.3-RELATED-RELATED"/>
    <property type="match status" value="1"/>
</dbReference>
<evidence type="ECO:0000256" key="1">
    <source>
        <dbReference type="SAM" id="MobiDB-lite"/>
    </source>
</evidence>
<comment type="caution">
    <text evidence="3">The sequence shown here is derived from an EMBL/GenBank/DDBJ whole genome shotgun (WGS) entry which is preliminary data.</text>
</comment>
<evidence type="ECO:0000313" key="4">
    <source>
        <dbReference type="Proteomes" id="UP001566132"/>
    </source>
</evidence>
<dbReference type="PANTHER" id="PTHR34153:SF2">
    <property type="entry name" value="SI:CH211-262H13.3-RELATED"/>
    <property type="match status" value="1"/>
</dbReference>
<feature type="compositionally biased region" description="Low complexity" evidence="1">
    <location>
        <begin position="99"/>
        <end position="118"/>
    </location>
</feature>
<sequence length="314" mass="34808">MRGAGNSLKSGHPGHTQSPLRPPTLSSHDPLPSASPLRSRSPLRPPTLSSHDPLPSASPLRSRSPLRPPTLSSHDPLPSASPLRSRSPLRPPTLNSHDPLSSVSPLRSRSPLCPSPLSSHDLLRSGSLSLSHSPLDSCSQSPLCNVENVLYNDTTAFRKFMVKSITTLLKRTENIDVRLKHIEAELSNKSQIIESEDEAITLPLKSVEDIEEFEEELKNKQTFNKMIQRMKFCSGKTVNFVVNSILKKLFTNELAAEFSWHGKKGKKPLNKLIRLTKLIKKAVQVNCSSSTDNQIETSAGYWLAQANIRIKRQK</sequence>
<dbReference type="AlphaFoldDB" id="A0ABD1E4E6"/>
<feature type="compositionally biased region" description="Low complexity" evidence="1">
    <location>
        <begin position="30"/>
        <end position="88"/>
    </location>
</feature>
<dbReference type="InterPro" id="IPR032071">
    <property type="entry name" value="DUF4806"/>
</dbReference>
<dbReference type="Proteomes" id="UP001566132">
    <property type="component" value="Unassembled WGS sequence"/>
</dbReference>
<name>A0ABD1E4E6_HYPHA</name>
<accession>A0ABD1E4E6</accession>
<evidence type="ECO:0000313" key="3">
    <source>
        <dbReference type="EMBL" id="KAL1489537.1"/>
    </source>
</evidence>
<protein>
    <recommendedName>
        <fullName evidence="2">DUF4806 domain-containing protein</fullName>
    </recommendedName>
</protein>
<keyword evidence="4" id="KW-1185">Reference proteome</keyword>
<feature type="compositionally biased region" description="Polar residues" evidence="1">
    <location>
        <begin position="15"/>
        <end position="27"/>
    </location>
</feature>
<gene>
    <name evidence="3" type="ORF">ABEB36_013491</name>
</gene>
<dbReference type="EMBL" id="JBDJPC010000011">
    <property type="protein sequence ID" value="KAL1489537.1"/>
    <property type="molecule type" value="Genomic_DNA"/>
</dbReference>
<feature type="region of interest" description="Disordered" evidence="1">
    <location>
        <begin position="1"/>
        <end position="118"/>
    </location>
</feature>